<dbReference type="Proteomes" id="UP000649289">
    <property type="component" value="Unassembled WGS sequence"/>
</dbReference>
<evidence type="ECO:0000259" key="3">
    <source>
        <dbReference type="SMART" id="SM00828"/>
    </source>
</evidence>
<evidence type="ECO:0000313" key="4">
    <source>
        <dbReference type="EMBL" id="MBD3913106.1"/>
    </source>
</evidence>
<evidence type="ECO:0000256" key="1">
    <source>
        <dbReference type="ARBA" id="ARBA00022679"/>
    </source>
</evidence>
<name>A0ABR8MAB3_9ACTN</name>
<dbReference type="PANTHER" id="PTHR43861">
    <property type="entry name" value="TRANS-ACONITATE 2-METHYLTRANSFERASE-RELATED"/>
    <property type="match status" value="1"/>
</dbReference>
<dbReference type="SMART" id="SM00828">
    <property type="entry name" value="PKS_MT"/>
    <property type="match status" value="1"/>
</dbReference>
<dbReference type="SUPFAM" id="SSF53335">
    <property type="entry name" value="S-adenosyl-L-methionine-dependent methyltransferases"/>
    <property type="match status" value="1"/>
</dbReference>
<dbReference type="PANTHER" id="PTHR43861:SF6">
    <property type="entry name" value="METHYLTRANSFERASE TYPE 11"/>
    <property type="match status" value="1"/>
</dbReference>
<feature type="domain" description="Polyketide synthase-like methyltransferase" evidence="3">
    <location>
        <begin position="40"/>
        <end position="240"/>
    </location>
</feature>
<evidence type="ECO:0000256" key="2">
    <source>
        <dbReference type="SAM" id="Coils"/>
    </source>
</evidence>
<evidence type="ECO:0000313" key="5">
    <source>
        <dbReference type="Proteomes" id="UP000649289"/>
    </source>
</evidence>
<dbReference type="GO" id="GO:0032259">
    <property type="term" value="P:methylation"/>
    <property type="evidence" value="ECO:0007669"/>
    <property type="project" value="UniProtKB-KW"/>
</dbReference>
<dbReference type="GO" id="GO:0008168">
    <property type="term" value="F:methyltransferase activity"/>
    <property type="evidence" value="ECO:0007669"/>
    <property type="project" value="UniProtKB-KW"/>
</dbReference>
<keyword evidence="4" id="KW-0489">Methyltransferase</keyword>
<dbReference type="CDD" id="cd02440">
    <property type="entry name" value="AdoMet_MTases"/>
    <property type="match status" value="1"/>
</dbReference>
<dbReference type="RefSeq" id="WP_191197478.1">
    <property type="nucleotide sequence ID" value="NZ_BAAAPA010000002.1"/>
</dbReference>
<reference evidence="4 5" key="1">
    <citation type="submission" date="2020-09" db="EMBL/GenBank/DDBJ databases">
        <title>novel species in genus Nocardioides.</title>
        <authorList>
            <person name="Zhang G."/>
        </authorList>
    </citation>
    <scope>NUCLEOTIDE SEQUENCE [LARGE SCALE GENOMIC DNA]</scope>
    <source>
        <strain evidence="4 5">19197</strain>
    </source>
</reference>
<protein>
    <submittedName>
        <fullName evidence="4">Methyltransferase domain-containing protein</fullName>
    </submittedName>
</protein>
<dbReference type="EMBL" id="JACXYY010000001">
    <property type="protein sequence ID" value="MBD3913106.1"/>
    <property type="molecule type" value="Genomic_DNA"/>
</dbReference>
<sequence length="347" mass="39129">MSEGTRSEDYSGTYYDDAHLGGYDNYSWDNDEWRGFFLSLAERVVGIVNPRTVLDVGCARGLLVQAMVNRHVDATGIDISEHAVESAHDDVRARLRVASATEPLDARYDLVTCIEVLEHMSPLDAQAAIDNIAAATDLVLFSSSPVDHDEATHVNTRPTAQWAAWFAERGFFRRTDVDLSFVSPWAVLLQRSDMTAHAIVQRYEEQFARVNTELVAKRSALLESHRRIGSLNEQLESQVSGKVAQQAELVERWQAEVLDARHHLLTTRDHVVGAEAEVTRLTLDNKKLRGDLTRVRKQLGNVRGRLKQVRQRAQTLERKNRRLADEAAALRSRPSFARRAARKVLGR</sequence>
<keyword evidence="2" id="KW-0175">Coiled coil</keyword>
<gene>
    <name evidence="4" type="ORF">IEZ25_00645</name>
</gene>
<comment type="caution">
    <text evidence="4">The sequence shown here is derived from an EMBL/GenBank/DDBJ whole genome shotgun (WGS) entry which is preliminary data.</text>
</comment>
<dbReference type="InterPro" id="IPR020803">
    <property type="entry name" value="MeTfrase_dom"/>
</dbReference>
<organism evidence="4 5">
    <name type="scientific">Nocardioides hwasunensis</name>
    <dbReference type="NCBI Taxonomy" id="397258"/>
    <lineage>
        <taxon>Bacteria</taxon>
        <taxon>Bacillati</taxon>
        <taxon>Actinomycetota</taxon>
        <taxon>Actinomycetes</taxon>
        <taxon>Propionibacteriales</taxon>
        <taxon>Nocardioidaceae</taxon>
        <taxon>Nocardioides</taxon>
    </lineage>
</organism>
<dbReference type="Gene3D" id="3.40.50.150">
    <property type="entry name" value="Vaccinia Virus protein VP39"/>
    <property type="match status" value="1"/>
</dbReference>
<dbReference type="Pfam" id="PF13489">
    <property type="entry name" value="Methyltransf_23"/>
    <property type="match status" value="1"/>
</dbReference>
<feature type="coiled-coil region" evidence="2">
    <location>
        <begin position="299"/>
        <end position="333"/>
    </location>
</feature>
<accession>A0ABR8MAB3</accession>
<proteinExistence type="predicted"/>
<keyword evidence="5" id="KW-1185">Reference proteome</keyword>
<dbReference type="InterPro" id="IPR029063">
    <property type="entry name" value="SAM-dependent_MTases_sf"/>
</dbReference>
<keyword evidence="1" id="KW-0808">Transferase</keyword>